<reference evidence="2 3" key="1">
    <citation type="journal article" date="2015" name="Int. J. Syst. Evol. Microbiol.">
        <title>Exiguobacterium enclense sp. nov., isolated from sediment.</title>
        <authorList>
            <person name="Dastager S.G."/>
            <person name="Mawlankar R."/>
            <person name="Sonalkar V.V."/>
            <person name="Thorat M.N."/>
            <person name="Mual P."/>
            <person name="Verma A."/>
            <person name="Krishnamurthi S."/>
            <person name="Tang S.K."/>
            <person name="Li W.J."/>
        </authorList>
    </citation>
    <scope>NUCLEOTIDE SEQUENCE [LARGE SCALE GENOMIC DNA]</scope>
    <source>
        <strain evidence="2 3">NIO-1109</strain>
    </source>
</reference>
<dbReference type="AlphaFoldDB" id="A0A0V8GJA4"/>
<dbReference type="Gene3D" id="3.40.630.30">
    <property type="match status" value="1"/>
</dbReference>
<dbReference type="InterPro" id="IPR000182">
    <property type="entry name" value="GNAT_dom"/>
</dbReference>
<dbReference type="InterPro" id="IPR016181">
    <property type="entry name" value="Acyl_CoA_acyltransferase"/>
</dbReference>
<dbReference type="RefSeq" id="WP_058264700.1">
    <property type="nucleotide sequence ID" value="NZ_FMYN01000001.1"/>
</dbReference>
<dbReference type="EMBL" id="LNQL01000001">
    <property type="protein sequence ID" value="KSU50266.1"/>
    <property type="molecule type" value="Genomic_DNA"/>
</dbReference>
<feature type="domain" description="N-acetyltransferase" evidence="1">
    <location>
        <begin position="1"/>
        <end position="158"/>
    </location>
</feature>
<protein>
    <submittedName>
        <fullName evidence="2">GCN5 family acetyltransferase</fullName>
    </submittedName>
</protein>
<evidence type="ECO:0000313" key="2">
    <source>
        <dbReference type="EMBL" id="KSU50266.1"/>
    </source>
</evidence>
<organism evidence="2 3">
    <name type="scientific">Exiguobacterium indicum</name>
    <dbReference type="NCBI Taxonomy" id="296995"/>
    <lineage>
        <taxon>Bacteria</taxon>
        <taxon>Bacillati</taxon>
        <taxon>Bacillota</taxon>
        <taxon>Bacilli</taxon>
        <taxon>Bacillales</taxon>
        <taxon>Bacillales Family XII. Incertae Sedis</taxon>
        <taxon>Exiguobacterium</taxon>
    </lineage>
</organism>
<dbReference type="OrthoDB" id="794462at2"/>
<dbReference type="SUPFAM" id="SSF55729">
    <property type="entry name" value="Acyl-CoA N-acyltransferases (Nat)"/>
    <property type="match status" value="1"/>
</dbReference>
<accession>A0A0V8GJA4</accession>
<dbReference type="PANTHER" id="PTHR43617">
    <property type="entry name" value="L-AMINO ACID N-ACETYLTRANSFERASE"/>
    <property type="match status" value="1"/>
</dbReference>
<proteinExistence type="predicted"/>
<evidence type="ECO:0000313" key="3">
    <source>
        <dbReference type="Proteomes" id="UP000053797"/>
    </source>
</evidence>
<gene>
    <name evidence="2" type="ORF">AS033_02495</name>
</gene>
<dbReference type="PROSITE" id="PS51186">
    <property type="entry name" value="GNAT"/>
    <property type="match status" value="1"/>
</dbReference>
<sequence>MEIREAIPADAGRIHDIAVTSWLDTYAEIYSERSKAHFVQEAYPQEEVVRAIRTAEEARGEYFYVGIIDEEIVGFIHAVDVEGTWEIIRLYVLPKYQQNGIGRRLIRELERQGAVPLEVYVEARNYKARQFLISFGFEELSEMTEEVFGQVESVIRLRHVAS</sequence>
<comment type="caution">
    <text evidence="2">The sequence shown here is derived from an EMBL/GenBank/DDBJ whole genome shotgun (WGS) entry which is preliminary data.</text>
</comment>
<evidence type="ECO:0000259" key="1">
    <source>
        <dbReference type="PROSITE" id="PS51186"/>
    </source>
</evidence>
<dbReference type="CDD" id="cd04301">
    <property type="entry name" value="NAT_SF"/>
    <property type="match status" value="1"/>
</dbReference>
<dbReference type="InterPro" id="IPR050276">
    <property type="entry name" value="MshD_Acetyltransferase"/>
</dbReference>
<name>A0A0V8GJA4_9BACL</name>
<dbReference type="Pfam" id="PF00583">
    <property type="entry name" value="Acetyltransf_1"/>
    <property type="match status" value="1"/>
</dbReference>
<dbReference type="GO" id="GO:0016747">
    <property type="term" value="F:acyltransferase activity, transferring groups other than amino-acyl groups"/>
    <property type="evidence" value="ECO:0007669"/>
    <property type="project" value="InterPro"/>
</dbReference>
<keyword evidence="2" id="KW-0808">Transferase</keyword>
<dbReference type="Proteomes" id="UP000053797">
    <property type="component" value="Unassembled WGS sequence"/>
</dbReference>